<name>A0A1X2I6Z1_9FUNG</name>
<comment type="catalytic activity">
    <reaction evidence="6">
        <text>2 R'C(R)SH + O2 = R'C(R)S-S(R)CR' + H2O2</text>
        <dbReference type="Rhea" id="RHEA:17357"/>
        <dbReference type="ChEBI" id="CHEBI:15379"/>
        <dbReference type="ChEBI" id="CHEBI:16240"/>
        <dbReference type="ChEBI" id="CHEBI:16520"/>
        <dbReference type="ChEBI" id="CHEBI:17412"/>
        <dbReference type="EC" id="1.8.3.2"/>
    </reaction>
</comment>
<dbReference type="InterPro" id="IPR036774">
    <property type="entry name" value="ERV/ALR_sulphydryl_oxid_sf"/>
</dbReference>
<dbReference type="PROSITE" id="PS51324">
    <property type="entry name" value="ERV_ALR"/>
    <property type="match status" value="1"/>
</dbReference>
<evidence type="ECO:0000256" key="1">
    <source>
        <dbReference type="ARBA" id="ARBA00001974"/>
    </source>
</evidence>
<organism evidence="8 9">
    <name type="scientific">Absidia repens</name>
    <dbReference type="NCBI Taxonomy" id="90262"/>
    <lineage>
        <taxon>Eukaryota</taxon>
        <taxon>Fungi</taxon>
        <taxon>Fungi incertae sedis</taxon>
        <taxon>Mucoromycota</taxon>
        <taxon>Mucoromycotina</taxon>
        <taxon>Mucoromycetes</taxon>
        <taxon>Mucorales</taxon>
        <taxon>Cunninghamellaceae</taxon>
        <taxon>Absidia</taxon>
    </lineage>
</organism>
<evidence type="ECO:0000256" key="5">
    <source>
        <dbReference type="ARBA" id="ARBA00023157"/>
    </source>
</evidence>
<dbReference type="FunFam" id="1.20.120.310:FF:000002">
    <property type="entry name" value="Sulfhydryl oxidase"/>
    <property type="match status" value="1"/>
</dbReference>
<dbReference type="EC" id="1.8.3.2" evidence="6"/>
<feature type="domain" description="ERV/ALR sulfhydryl oxidase" evidence="7">
    <location>
        <begin position="70"/>
        <end position="170"/>
    </location>
</feature>
<dbReference type="GO" id="GO:0060904">
    <property type="term" value="P:regulation of protein folding in endoplasmic reticulum"/>
    <property type="evidence" value="ECO:0007669"/>
    <property type="project" value="EnsemblFungi"/>
</dbReference>
<protein>
    <recommendedName>
        <fullName evidence="6">Sulfhydryl oxidase</fullName>
        <ecNumber evidence="6">1.8.3.2</ecNumber>
    </recommendedName>
</protein>
<keyword evidence="9" id="KW-1185">Reference proteome</keyword>
<comment type="caution">
    <text evidence="8">The sequence shown here is derived from an EMBL/GenBank/DDBJ whole genome shotgun (WGS) entry which is preliminary data.</text>
</comment>
<dbReference type="AlphaFoldDB" id="A0A1X2I6Z1"/>
<evidence type="ECO:0000259" key="7">
    <source>
        <dbReference type="PROSITE" id="PS51324"/>
    </source>
</evidence>
<dbReference type="InterPro" id="IPR017905">
    <property type="entry name" value="ERV/ALR_sulphydryl_oxidase"/>
</dbReference>
<dbReference type="SUPFAM" id="SSF69000">
    <property type="entry name" value="FAD-dependent thiol oxidase"/>
    <property type="match status" value="1"/>
</dbReference>
<evidence type="ECO:0000256" key="2">
    <source>
        <dbReference type="ARBA" id="ARBA00022630"/>
    </source>
</evidence>
<sequence>MKRNHLKVAAPCLLLLFFGICWFFYSTQHDSIGHDSILTSTLTDNNDKNLVWQGQDVSHDGGVVMAHLGNATAKAELGRSTWKLLHTMMSRYPEQPTADERTALDQFIHLLSRLYPCGECAEHFQKLLKLYPPQTSSRIAASQWACAVHNKVNERLGKLIFDCSDIEAKYPCGCESVE</sequence>
<dbReference type="STRING" id="90262.A0A1X2I6Z1"/>
<dbReference type="PANTHER" id="PTHR12645">
    <property type="entry name" value="ALR/ERV"/>
    <property type="match status" value="1"/>
</dbReference>
<dbReference type="Proteomes" id="UP000193560">
    <property type="component" value="Unassembled WGS sequence"/>
</dbReference>
<keyword evidence="2 6" id="KW-0285">Flavoprotein</keyword>
<evidence type="ECO:0000313" key="9">
    <source>
        <dbReference type="Proteomes" id="UP000193560"/>
    </source>
</evidence>
<keyword evidence="3 6" id="KW-0274">FAD</keyword>
<dbReference type="GO" id="GO:0016971">
    <property type="term" value="F:flavin-dependent sulfhydryl oxidase activity"/>
    <property type="evidence" value="ECO:0007669"/>
    <property type="project" value="EnsemblFungi"/>
</dbReference>
<keyword evidence="5" id="KW-1015">Disulfide bond</keyword>
<evidence type="ECO:0000256" key="3">
    <source>
        <dbReference type="ARBA" id="ARBA00022827"/>
    </source>
</evidence>
<dbReference type="OrthoDB" id="59470at2759"/>
<gene>
    <name evidence="8" type="ORF">BCR42DRAFT_380924</name>
</gene>
<dbReference type="GO" id="GO:0005789">
    <property type="term" value="C:endoplasmic reticulum membrane"/>
    <property type="evidence" value="ECO:0007669"/>
    <property type="project" value="EnsemblFungi"/>
</dbReference>
<dbReference type="GO" id="GO:0050660">
    <property type="term" value="F:flavin adenine dinucleotide binding"/>
    <property type="evidence" value="ECO:0007669"/>
    <property type="project" value="TreeGrafter"/>
</dbReference>
<dbReference type="EMBL" id="MCGE01000024">
    <property type="protein sequence ID" value="ORZ10567.1"/>
    <property type="molecule type" value="Genomic_DNA"/>
</dbReference>
<dbReference type="InterPro" id="IPR039799">
    <property type="entry name" value="ALR/ERV"/>
</dbReference>
<dbReference type="PANTHER" id="PTHR12645:SF1">
    <property type="entry name" value="FAD-LINKED SULFHYDRYL OXIDASE ERV2"/>
    <property type="match status" value="1"/>
</dbReference>
<evidence type="ECO:0000256" key="6">
    <source>
        <dbReference type="RuleBase" id="RU371123"/>
    </source>
</evidence>
<dbReference type="GO" id="GO:0005739">
    <property type="term" value="C:mitochondrion"/>
    <property type="evidence" value="ECO:0007669"/>
    <property type="project" value="TreeGrafter"/>
</dbReference>
<accession>A0A1X2I6Z1</accession>
<proteinExistence type="predicted"/>
<dbReference type="Gene3D" id="1.20.120.310">
    <property type="entry name" value="ERV/ALR sulfhydryl oxidase domain"/>
    <property type="match status" value="1"/>
</dbReference>
<reference evidence="8 9" key="1">
    <citation type="submission" date="2016-07" db="EMBL/GenBank/DDBJ databases">
        <title>Pervasive Adenine N6-methylation of Active Genes in Fungi.</title>
        <authorList>
            <consortium name="DOE Joint Genome Institute"/>
            <person name="Mondo S.J."/>
            <person name="Dannebaum R.O."/>
            <person name="Kuo R.C."/>
            <person name="Labutti K."/>
            <person name="Haridas S."/>
            <person name="Kuo A."/>
            <person name="Salamov A."/>
            <person name="Ahrendt S.R."/>
            <person name="Lipzen A."/>
            <person name="Sullivan W."/>
            <person name="Andreopoulos W.B."/>
            <person name="Clum A."/>
            <person name="Lindquist E."/>
            <person name="Daum C."/>
            <person name="Ramamoorthy G.K."/>
            <person name="Gryganskyi A."/>
            <person name="Culley D."/>
            <person name="Magnuson J.K."/>
            <person name="James T.Y."/>
            <person name="O'Malley M.A."/>
            <person name="Stajich J.E."/>
            <person name="Spatafora J.W."/>
            <person name="Visel A."/>
            <person name="Grigoriev I.V."/>
        </authorList>
    </citation>
    <scope>NUCLEOTIDE SEQUENCE [LARGE SCALE GENOMIC DNA]</scope>
    <source>
        <strain evidence="8 9">NRRL 1336</strain>
    </source>
</reference>
<evidence type="ECO:0000256" key="4">
    <source>
        <dbReference type="ARBA" id="ARBA00023002"/>
    </source>
</evidence>
<evidence type="ECO:0000313" key="8">
    <source>
        <dbReference type="EMBL" id="ORZ10567.1"/>
    </source>
</evidence>
<keyword evidence="4 6" id="KW-0560">Oxidoreductase</keyword>
<comment type="cofactor">
    <cofactor evidence="1 6">
        <name>FAD</name>
        <dbReference type="ChEBI" id="CHEBI:57692"/>
    </cofactor>
</comment>
<dbReference type="Pfam" id="PF04777">
    <property type="entry name" value="Evr1_Alr"/>
    <property type="match status" value="1"/>
</dbReference>